<protein>
    <submittedName>
        <fullName evidence="1">Phage tail protein</fullName>
    </submittedName>
</protein>
<dbReference type="AlphaFoldDB" id="A0AAN1NR68"/>
<proteinExistence type="predicted"/>
<dbReference type="EMBL" id="CP028349">
    <property type="protein sequence ID" value="AVV37834.1"/>
    <property type="molecule type" value="Genomic_DNA"/>
</dbReference>
<sequence>MSEKKFSAAMLKSVLLQPKSTAIKTELLGAQVYIRRRTAGELIRYEEELDAAQATGNVRAISEMSVQLVLDSLVNPDGSAIKPELLPTAAELLEAHDNPALMAAIERVKTHAIGKLEVAEKN</sequence>
<dbReference type="RefSeq" id="WP_107319692.1">
    <property type="nucleotide sequence ID" value="NZ_CP028349.1"/>
</dbReference>
<accession>A0AAN1NR68</accession>
<name>A0AAN1NR68_9GAMM</name>
<dbReference type="Pfam" id="PF16462">
    <property type="entry name" value="Phage_TAC_14"/>
    <property type="match status" value="1"/>
</dbReference>
<reference evidence="1 2" key="1">
    <citation type="journal article" date="2018" name="Int J Genomics">
        <title>Comparative Genomics Analysis of Plasmid pPV989-94 from a Clinical Isolate of Pantoea vagans PV989.</title>
        <authorList>
            <person name="Xu L."/>
            <person name="Yin M."/>
            <person name="Zhu T."/>
            <person name="Lu J."/>
            <person name="Bao Q."/>
        </authorList>
    </citation>
    <scope>NUCLEOTIDE SEQUENCE [LARGE SCALE GENOMIC DNA]</scope>
    <source>
        <strain evidence="1 2">PV989</strain>
    </source>
</reference>
<evidence type="ECO:0000313" key="2">
    <source>
        <dbReference type="Proteomes" id="UP000241538"/>
    </source>
</evidence>
<organism evidence="1 2">
    <name type="scientific">Pantoea vagans</name>
    <dbReference type="NCBI Taxonomy" id="470934"/>
    <lineage>
        <taxon>Bacteria</taxon>
        <taxon>Pseudomonadati</taxon>
        <taxon>Pseudomonadota</taxon>
        <taxon>Gammaproteobacteria</taxon>
        <taxon>Enterobacterales</taxon>
        <taxon>Erwiniaceae</taxon>
        <taxon>Pantoea</taxon>
    </lineage>
</organism>
<dbReference type="InterPro" id="IPR024410">
    <property type="entry name" value="Phage_TAC_12"/>
</dbReference>
<dbReference type="Proteomes" id="UP000241538">
    <property type="component" value="Chromosome"/>
</dbReference>
<gene>
    <name evidence="1" type="ORF">C9381_11795</name>
</gene>
<evidence type="ECO:0000313" key="1">
    <source>
        <dbReference type="EMBL" id="AVV37834.1"/>
    </source>
</evidence>